<dbReference type="EMBL" id="UHIC01000001">
    <property type="protein sequence ID" value="SUO94866.1"/>
    <property type="molecule type" value="Genomic_DNA"/>
</dbReference>
<keyword evidence="2" id="KW-1185">Reference proteome</keyword>
<protein>
    <submittedName>
        <fullName evidence="1">Uncharacterized protein</fullName>
    </submittedName>
</protein>
<gene>
    <name evidence="1" type="ORF">NCTC13337_00969</name>
</gene>
<sequence>MKKILTVILIIGLLQGYVFYLGYLKEKELLKLATSFEKLCVDNGFCPSQPVGWSCYADNYCYDKNSQYSEIIYKTKNLQQHFELTWKIATGMTLVATGGVKEKIVVRKQFD</sequence>
<proteinExistence type="predicted"/>
<organism evidence="1 2">
    <name type="scientific">Suttonella ornithocola</name>
    <dbReference type="NCBI Taxonomy" id="279832"/>
    <lineage>
        <taxon>Bacteria</taxon>
        <taxon>Pseudomonadati</taxon>
        <taxon>Pseudomonadota</taxon>
        <taxon>Gammaproteobacteria</taxon>
        <taxon>Cardiobacteriales</taxon>
        <taxon>Cardiobacteriaceae</taxon>
        <taxon>Suttonella</taxon>
    </lineage>
</organism>
<dbReference type="Proteomes" id="UP000254601">
    <property type="component" value="Unassembled WGS sequence"/>
</dbReference>
<evidence type="ECO:0000313" key="2">
    <source>
        <dbReference type="Proteomes" id="UP000254601"/>
    </source>
</evidence>
<evidence type="ECO:0000313" key="1">
    <source>
        <dbReference type="EMBL" id="SUO94866.1"/>
    </source>
</evidence>
<accession>A0A380MS47</accession>
<dbReference type="RefSeq" id="WP_072575826.1">
    <property type="nucleotide sequence ID" value="NZ_LWHB01000029.1"/>
</dbReference>
<dbReference type="AlphaFoldDB" id="A0A380MS47"/>
<reference evidence="1 2" key="1">
    <citation type="submission" date="2018-06" db="EMBL/GenBank/DDBJ databases">
        <authorList>
            <consortium name="Pathogen Informatics"/>
            <person name="Doyle S."/>
        </authorList>
    </citation>
    <scope>NUCLEOTIDE SEQUENCE [LARGE SCALE GENOMIC DNA]</scope>
    <source>
        <strain evidence="1 2">NCTC13337</strain>
    </source>
</reference>
<name>A0A380MS47_9GAMM</name>